<keyword evidence="3" id="KW-0539">Nucleus</keyword>
<evidence type="ECO:0000313" key="8">
    <source>
        <dbReference type="Proteomes" id="UP000262825"/>
    </source>
</evidence>
<comment type="subcellular location">
    <subcellularLocation>
        <location evidence="1">Nucleus</location>
        <location evidence="1">Nucleolus</location>
    </subcellularLocation>
</comment>
<dbReference type="Proteomes" id="UP000262825">
    <property type="component" value="Unassembled WGS sequence"/>
</dbReference>
<dbReference type="Pfam" id="PF00076">
    <property type="entry name" value="RRM_1"/>
    <property type="match status" value="1"/>
</dbReference>
<evidence type="ECO:0000256" key="3">
    <source>
        <dbReference type="ARBA" id="ARBA00023242"/>
    </source>
</evidence>
<dbReference type="CDD" id="cd12307">
    <property type="entry name" value="RRM_NIFK_like"/>
    <property type="match status" value="1"/>
</dbReference>
<feature type="compositionally biased region" description="Basic and acidic residues" evidence="5">
    <location>
        <begin position="1"/>
        <end position="14"/>
    </location>
</feature>
<keyword evidence="2 4" id="KW-0694">RNA-binding</keyword>
<gene>
    <name evidence="7" type="ORF">SCODWIG_00890</name>
</gene>
<dbReference type="Gene3D" id="3.30.70.330">
    <property type="match status" value="1"/>
</dbReference>
<dbReference type="SMART" id="SM00360">
    <property type="entry name" value="RRM"/>
    <property type="match status" value="1"/>
</dbReference>
<evidence type="ECO:0000256" key="2">
    <source>
        <dbReference type="ARBA" id="ARBA00022884"/>
    </source>
</evidence>
<protein>
    <submittedName>
        <fullName evidence="7">Related to Ribosome biogenesis protein 15</fullName>
    </submittedName>
</protein>
<dbReference type="SUPFAM" id="SSF54928">
    <property type="entry name" value="RNA-binding domain, RBD"/>
    <property type="match status" value="1"/>
</dbReference>
<sequence length="199" mass="23015">MASEKIIKNNKKDQEEEPLIKGFETDDSTLTTSANVSKDNKHTIKKLDKKKQAEKKNSKENDTTTTPSRIIYVGRLPNGFHEDELAKYFSQFGDLKDVRLARNKKTGKSRHYAFIEFVNKDDAKIACETMDNYLVMGHLLSVKLLTGGDEKIQNLRRYRPKVITDNKIEKNAKELKIKANVKHNKRLQKLAEKDIDFKF</sequence>
<accession>A0A376B3G4</accession>
<evidence type="ECO:0000256" key="4">
    <source>
        <dbReference type="PROSITE-ProRule" id="PRU00176"/>
    </source>
</evidence>
<proteinExistence type="predicted"/>
<dbReference type="InterPro" id="IPR012677">
    <property type="entry name" value="Nucleotide-bd_a/b_plait_sf"/>
</dbReference>
<evidence type="ECO:0000313" key="7">
    <source>
        <dbReference type="EMBL" id="SSD59129.1"/>
    </source>
</evidence>
<organism evidence="7 8">
    <name type="scientific">Saccharomycodes ludwigii</name>
    <dbReference type="NCBI Taxonomy" id="36035"/>
    <lineage>
        <taxon>Eukaryota</taxon>
        <taxon>Fungi</taxon>
        <taxon>Dikarya</taxon>
        <taxon>Ascomycota</taxon>
        <taxon>Saccharomycotina</taxon>
        <taxon>Saccharomycetes</taxon>
        <taxon>Saccharomycodales</taxon>
        <taxon>Saccharomycodaceae</taxon>
        <taxon>Saccharomycodes</taxon>
    </lineage>
</organism>
<dbReference type="VEuPathDB" id="FungiDB:SCODWIG_00890"/>
<dbReference type="AlphaFoldDB" id="A0A376B3G4"/>
<dbReference type="InterPro" id="IPR035979">
    <property type="entry name" value="RBD_domain_sf"/>
</dbReference>
<dbReference type="PANTHER" id="PTHR46754">
    <property type="entry name" value="MKI67 FHA DOMAIN-INTERACTING NUCLEOLAR PHOSPHOPROTEIN"/>
    <property type="match status" value="1"/>
</dbReference>
<dbReference type="EMBL" id="UFAJ01000095">
    <property type="protein sequence ID" value="SSD59129.1"/>
    <property type="molecule type" value="Genomic_DNA"/>
</dbReference>
<dbReference type="PROSITE" id="PS50102">
    <property type="entry name" value="RRM"/>
    <property type="match status" value="1"/>
</dbReference>
<feature type="domain" description="RRM" evidence="6">
    <location>
        <begin position="69"/>
        <end position="147"/>
    </location>
</feature>
<dbReference type="GO" id="GO:0003723">
    <property type="term" value="F:RNA binding"/>
    <property type="evidence" value="ECO:0007669"/>
    <property type="project" value="UniProtKB-UniRule"/>
</dbReference>
<evidence type="ECO:0000259" key="6">
    <source>
        <dbReference type="PROSITE" id="PS50102"/>
    </source>
</evidence>
<feature type="compositionally biased region" description="Polar residues" evidence="5">
    <location>
        <begin position="28"/>
        <end position="37"/>
    </location>
</feature>
<reference evidence="8" key="1">
    <citation type="submission" date="2018-06" db="EMBL/GenBank/DDBJ databases">
        <authorList>
            <person name="Guldener U."/>
        </authorList>
    </citation>
    <scope>NUCLEOTIDE SEQUENCE [LARGE SCALE GENOMIC DNA]</scope>
    <source>
        <strain evidence="8">UTAD17</strain>
    </source>
</reference>
<name>A0A376B3G4_9ASCO</name>
<keyword evidence="8" id="KW-1185">Reference proteome</keyword>
<dbReference type="InterPro" id="IPR000504">
    <property type="entry name" value="RRM_dom"/>
</dbReference>
<evidence type="ECO:0000256" key="5">
    <source>
        <dbReference type="SAM" id="MobiDB-lite"/>
    </source>
</evidence>
<feature type="region of interest" description="Disordered" evidence="5">
    <location>
        <begin position="1"/>
        <end position="66"/>
    </location>
</feature>
<dbReference type="GO" id="GO:0005730">
    <property type="term" value="C:nucleolus"/>
    <property type="evidence" value="ECO:0007669"/>
    <property type="project" value="UniProtKB-SubCell"/>
</dbReference>
<evidence type="ECO:0000256" key="1">
    <source>
        <dbReference type="ARBA" id="ARBA00004604"/>
    </source>
</evidence>
<feature type="compositionally biased region" description="Basic and acidic residues" evidence="5">
    <location>
        <begin position="38"/>
        <end position="62"/>
    </location>
</feature>